<dbReference type="EMBL" id="DRLF01000471">
    <property type="protein sequence ID" value="HEC07890.1"/>
    <property type="molecule type" value="Genomic_DNA"/>
</dbReference>
<feature type="signal peptide" evidence="1">
    <location>
        <begin position="1"/>
        <end position="22"/>
    </location>
</feature>
<protein>
    <submittedName>
        <fullName evidence="2">Uncharacterized protein</fullName>
    </submittedName>
</protein>
<evidence type="ECO:0000256" key="1">
    <source>
        <dbReference type="SAM" id="SignalP"/>
    </source>
</evidence>
<evidence type="ECO:0000313" key="2">
    <source>
        <dbReference type="EMBL" id="HEC07890.1"/>
    </source>
</evidence>
<reference evidence="2" key="1">
    <citation type="journal article" date="2020" name="mSystems">
        <title>Genome- and Community-Level Interaction Insights into Carbon Utilization and Element Cycling Functions of Hydrothermarchaeota in Hydrothermal Sediment.</title>
        <authorList>
            <person name="Zhou Z."/>
            <person name="Liu Y."/>
            <person name="Xu W."/>
            <person name="Pan J."/>
            <person name="Luo Z.H."/>
            <person name="Li M."/>
        </authorList>
    </citation>
    <scope>NUCLEOTIDE SEQUENCE [LARGE SCALE GENOMIC DNA]</scope>
    <source>
        <strain evidence="2">HyVt-458</strain>
    </source>
</reference>
<gene>
    <name evidence="2" type="ORF">ENJ12_13620</name>
</gene>
<dbReference type="Pfam" id="PF24251">
    <property type="entry name" value="DUF7453"/>
    <property type="match status" value="1"/>
</dbReference>
<dbReference type="AlphaFoldDB" id="A0A831RZ43"/>
<accession>A0A831RZ43</accession>
<name>A0A831RZ43_9GAMM</name>
<keyword evidence="1" id="KW-0732">Signal</keyword>
<sequence length="204" mass="20893">MRTLFSLFAFVVSGFFALNASAGLRTIAEIGQPAAGFPTGFIYWIVEHPVIGEDGHVAFAGAADVSVGSTLQNTRAVWYGKPGQLETAIKAGESPAGFAANILFRDSIPGTLTLSDAGSIAFAAAMNGPNTRAAYLATVGGITHGIIQEGGIAPLFPPGTVMGNLQGFAFTDAGMAFSGIAGGSQIAIWFWDNSTTKLIATTGT</sequence>
<feature type="non-terminal residue" evidence="2">
    <location>
        <position position="204"/>
    </location>
</feature>
<feature type="chain" id="PRO_5032840549" evidence="1">
    <location>
        <begin position="23"/>
        <end position="204"/>
    </location>
</feature>
<dbReference type="InterPro" id="IPR055876">
    <property type="entry name" value="DUF7453"/>
</dbReference>
<dbReference type="Proteomes" id="UP000886339">
    <property type="component" value="Unassembled WGS sequence"/>
</dbReference>
<comment type="caution">
    <text evidence="2">The sequence shown here is derived from an EMBL/GenBank/DDBJ whole genome shotgun (WGS) entry which is preliminary data.</text>
</comment>
<organism evidence="2">
    <name type="scientific">Thiolapillus brandeum</name>
    <dbReference type="NCBI Taxonomy" id="1076588"/>
    <lineage>
        <taxon>Bacteria</taxon>
        <taxon>Pseudomonadati</taxon>
        <taxon>Pseudomonadota</taxon>
        <taxon>Gammaproteobacteria</taxon>
        <taxon>Chromatiales</taxon>
        <taxon>Sedimenticolaceae</taxon>
        <taxon>Thiolapillus</taxon>
    </lineage>
</organism>
<proteinExistence type="predicted"/>